<keyword evidence="2" id="KW-1185">Reference proteome</keyword>
<dbReference type="InterPro" id="IPR010181">
    <property type="entry name" value="CGCAxxGCC_motif"/>
</dbReference>
<sequence>MSRKQKALSFFETHNCCQAVLHAFADELALSETSCIRLGAAFGRGMSRGETCGAIIAAYMAIGLKTTAIDDDEITQQADDRMLRFNKRFTAAHGSLQCKELLGVNVLTPRGKRIARERDLFNRFCPRFVESAVAILEDELVEKTEAIPGNRQQG</sequence>
<dbReference type="AlphaFoldDB" id="A0A2T5C6L7"/>
<protein>
    <submittedName>
        <fullName evidence="1">C_GCAxxG_C_C family probable redox protein</fullName>
    </submittedName>
</protein>
<dbReference type="RefSeq" id="WP_107820681.1">
    <property type="nucleotide sequence ID" value="NZ_OY782574.1"/>
</dbReference>
<gene>
    <name evidence="1" type="ORF">C8N47_101230</name>
</gene>
<evidence type="ECO:0000313" key="1">
    <source>
        <dbReference type="EMBL" id="PTN10580.1"/>
    </source>
</evidence>
<accession>A0A2T5C6L7</accession>
<proteinExistence type="predicted"/>
<organism evidence="1 2">
    <name type="scientific">Mangrovibacterium marinum</name>
    <dbReference type="NCBI Taxonomy" id="1639118"/>
    <lineage>
        <taxon>Bacteria</taxon>
        <taxon>Pseudomonadati</taxon>
        <taxon>Bacteroidota</taxon>
        <taxon>Bacteroidia</taxon>
        <taxon>Marinilabiliales</taxon>
        <taxon>Prolixibacteraceae</taxon>
        <taxon>Mangrovibacterium</taxon>
    </lineage>
</organism>
<name>A0A2T5C6L7_9BACT</name>
<dbReference type="Proteomes" id="UP000243525">
    <property type="component" value="Unassembled WGS sequence"/>
</dbReference>
<dbReference type="Pfam" id="PF09719">
    <property type="entry name" value="C_GCAxxG_C_C"/>
    <property type="match status" value="1"/>
</dbReference>
<dbReference type="OrthoDB" id="9791535at2"/>
<dbReference type="NCBIfam" id="TIGR01909">
    <property type="entry name" value="C_GCAxxG_C_C"/>
    <property type="match status" value="1"/>
</dbReference>
<comment type="caution">
    <text evidence="1">The sequence shown here is derived from an EMBL/GenBank/DDBJ whole genome shotgun (WGS) entry which is preliminary data.</text>
</comment>
<dbReference type="EMBL" id="QAAD01000001">
    <property type="protein sequence ID" value="PTN10580.1"/>
    <property type="molecule type" value="Genomic_DNA"/>
</dbReference>
<reference evidence="1 2" key="1">
    <citation type="submission" date="2018-04" db="EMBL/GenBank/DDBJ databases">
        <title>Genomic Encyclopedia of Archaeal and Bacterial Type Strains, Phase II (KMG-II): from individual species to whole genera.</title>
        <authorList>
            <person name="Goeker M."/>
        </authorList>
    </citation>
    <scope>NUCLEOTIDE SEQUENCE [LARGE SCALE GENOMIC DNA]</scope>
    <source>
        <strain evidence="1 2">DSM 28823</strain>
    </source>
</reference>
<evidence type="ECO:0000313" key="2">
    <source>
        <dbReference type="Proteomes" id="UP000243525"/>
    </source>
</evidence>